<proteinExistence type="inferred from homology"/>
<dbReference type="Proteomes" id="UP000190065">
    <property type="component" value="Unassembled WGS sequence"/>
</dbReference>
<dbReference type="InterPro" id="IPR005580">
    <property type="entry name" value="DbpA/CsdA_RNA-bd_dom"/>
</dbReference>
<evidence type="ECO:0000313" key="9">
    <source>
        <dbReference type="Proteomes" id="UP000190065"/>
    </source>
</evidence>
<dbReference type="PANTHER" id="PTHR47959:SF1">
    <property type="entry name" value="ATP-DEPENDENT RNA HELICASE DBPA"/>
    <property type="match status" value="1"/>
</dbReference>
<keyword evidence="3" id="KW-0347">Helicase</keyword>
<dbReference type="Pfam" id="PF00270">
    <property type="entry name" value="DEAD"/>
    <property type="match status" value="1"/>
</dbReference>
<reference evidence="8 9" key="1">
    <citation type="submission" date="2017-02" db="EMBL/GenBank/DDBJ databases">
        <authorList>
            <person name="Peterson S.W."/>
        </authorList>
    </citation>
    <scope>NUCLEOTIDE SEQUENCE [LARGE SCALE GENOMIC DNA]</scope>
    <source>
        <strain evidence="8 9">ATCC 43324</strain>
    </source>
</reference>
<dbReference type="eggNOG" id="COG0513">
    <property type="taxonomic scope" value="Bacteria"/>
</dbReference>
<protein>
    <submittedName>
        <fullName evidence="8">DbpA RNA binding domain-containing protein</fullName>
    </submittedName>
</protein>
<dbReference type="SMART" id="SM00487">
    <property type="entry name" value="DEXDc"/>
    <property type="match status" value="1"/>
</dbReference>
<dbReference type="CDD" id="cd18787">
    <property type="entry name" value="SF2_C_DEAD"/>
    <property type="match status" value="1"/>
</dbReference>
<dbReference type="CDD" id="cd12252">
    <property type="entry name" value="RRM_DbpA"/>
    <property type="match status" value="1"/>
</dbReference>
<dbReference type="AlphaFoldDB" id="A0A1T4NGZ5"/>
<dbReference type="InterPro" id="IPR044742">
    <property type="entry name" value="DEAD/DEAH_RhlB"/>
</dbReference>
<dbReference type="InterPro" id="IPR011545">
    <property type="entry name" value="DEAD/DEAH_box_helicase_dom"/>
</dbReference>
<dbReference type="PANTHER" id="PTHR47959">
    <property type="entry name" value="ATP-DEPENDENT RNA HELICASE RHLE-RELATED"/>
    <property type="match status" value="1"/>
</dbReference>
<dbReference type="Pfam" id="PF03880">
    <property type="entry name" value="DbpA"/>
    <property type="match status" value="1"/>
</dbReference>
<dbReference type="InterPro" id="IPR050079">
    <property type="entry name" value="DEAD_box_RNA_helicase"/>
</dbReference>
<dbReference type="EMBL" id="FUXK01000010">
    <property type="protein sequence ID" value="SJZ78542.1"/>
    <property type="molecule type" value="Genomic_DNA"/>
</dbReference>
<gene>
    <name evidence="8" type="ORF">SAMN02745202_01071</name>
</gene>
<evidence type="ECO:0000256" key="3">
    <source>
        <dbReference type="ARBA" id="ARBA00022806"/>
    </source>
</evidence>
<dbReference type="GO" id="GO:0003676">
    <property type="term" value="F:nucleic acid binding"/>
    <property type="evidence" value="ECO:0007669"/>
    <property type="project" value="InterPro"/>
</dbReference>
<dbReference type="InterPro" id="IPR001650">
    <property type="entry name" value="Helicase_C-like"/>
</dbReference>
<evidence type="ECO:0000256" key="2">
    <source>
        <dbReference type="ARBA" id="ARBA00022801"/>
    </source>
</evidence>
<feature type="domain" description="Helicase ATP-binding" evidence="6">
    <location>
        <begin position="23"/>
        <end position="192"/>
    </location>
</feature>
<feature type="domain" description="Helicase C-terminal" evidence="7">
    <location>
        <begin position="219"/>
        <end position="364"/>
    </location>
</feature>
<dbReference type="PROSITE" id="PS51192">
    <property type="entry name" value="HELICASE_ATP_BIND_1"/>
    <property type="match status" value="1"/>
</dbReference>
<dbReference type="SMART" id="SM00490">
    <property type="entry name" value="HELICc"/>
    <property type="match status" value="1"/>
</dbReference>
<dbReference type="Gene3D" id="3.40.50.300">
    <property type="entry name" value="P-loop containing nucleotide triphosphate hydrolases"/>
    <property type="match status" value="2"/>
</dbReference>
<comment type="similarity">
    <text evidence="5">Belongs to the DEAD box helicase family.</text>
</comment>
<sequence length="442" mass="49700">MTIEALTQKLHLTLNAMQTAVCDELLQHTDNLMVLSPTGSGKTLAYLLPLTRLLDAQSNQVQAVVVVPGRELALQSATVLKDMGCGLRGMACYGGRATMDEHRKLREVQPQIVFATPGRLNDHLQKGNIDTHAIRYLFIDEFDKCLEMGFHDEMQQLIGLLPKAIRSVLLSATPAEELGSQTLVTRFFKVLNFLPEDEQVSQRVTIYRVQSEEKDKLPTLRQLLLSFQGASTIVFLNYRDAVERVATYLREQGFVVSHFHGGMEQRQREDALYRFSNGSASILVSTDLASRGLDIPNIANIVHYHLPETEDGYVHRVGRTARWDKHGKAFFILHGQEQIPAYVDADVADFALPQVLPDPTQPHFQTLYIGKGRRDKLSKTDIVGFLCKKGGLKGDEIGRIDVRDRYTYVAVARTKAKQVVQRTQGEKIKGLRTVIEENIFSQ</sequence>
<dbReference type="InterPro" id="IPR027417">
    <property type="entry name" value="P-loop_NTPase"/>
</dbReference>
<dbReference type="InterPro" id="IPR012677">
    <property type="entry name" value="Nucleotide-bd_a/b_plait_sf"/>
</dbReference>
<dbReference type="GO" id="GO:0016787">
    <property type="term" value="F:hydrolase activity"/>
    <property type="evidence" value="ECO:0007669"/>
    <property type="project" value="UniProtKB-KW"/>
</dbReference>
<dbReference type="GO" id="GO:0005524">
    <property type="term" value="F:ATP binding"/>
    <property type="evidence" value="ECO:0007669"/>
    <property type="project" value="UniProtKB-KW"/>
</dbReference>
<dbReference type="Gene3D" id="3.30.70.330">
    <property type="match status" value="1"/>
</dbReference>
<dbReference type="InterPro" id="IPR014001">
    <property type="entry name" value="Helicase_ATP-bd"/>
</dbReference>
<dbReference type="SUPFAM" id="SSF52540">
    <property type="entry name" value="P-loop containing nucleoside triphosphate hydrolases"/>
    <property type="match status" value="1"/>
</dbReference>
<evidence type="ECO:0000256" key="5">
    <source>
        <dbReference type="ARBA" id="ARBA00038437"/>
    </source>
</evidence>
<dbReference type="GO" id="GO:0005829">
    <property type="term" value="C:cytosol"/>
    <property type="evidence" value="ECO:0007669"/>
    <property type="project" value="TreeGrafter"/>
</dbReference>
<name>A0A1T4NGZ5_9BACT</name>
<evidence type="ECO:0000313" key="8">
    <source>
        <dbReference type="EMBL" id="SJZ78542.1"/>
    </source>
</evidence>
<evidence type="ECO:0000259" key="6">
    <source>
        <dbReference type="PROSITE" id="PS51192"/>
    </source>
</evidence>
<accession>A0A1T4NGZ5</accession>
<dbReference type="Pfam" id="PF00271">
    <property type="entry name" value="Helicase_C"/>
    <property type="match status" value="1"/>
</dbReference>
<keyword evidence="2" id="KW-0378">Hydrolase</keyword>
<dbReference type="CDD" id="cd00268">
    <property type="entry name" value="DEADc"/>
    <property type="match status" value="1"/>
</dbReference>
<keyword evidence="1" id="KW-0547">Nucleotide-binding</keyword>
<keyword evidence="4" id="KW-0067">ATP-binding</keyword>
<evidence type="ECO:0000259" key="7">
    <source>
        <dbReference type="PROSITE" id="PS51194"/>
    </source>
</evidence>
<organism evidence="8 9">
    <name type="scientific">Segatella oulorum</name>
    <dbReference type="NCBI Taxonomy" id="28136"/>
    <lineage>
        <taxon>Bacteria</taxon>
        <taxon>Pseudomonadati</taxon>
        <taxon>Bacteroidota</taxon>
        <taxon>Bacteroidia</taxon>
        <taxon>Bacteroidales</taxon>
        <taxon>Prevotellaceae</taxon>
        <taxon>Segatella</taxon>
    </lineage>
</organism>
<dbReference type="GO" id="GO:0003724">
    <property type="term" value="F:RNA helicase activity"/>
    <property type="evidence" value="ECO:0007669"/>
    <property type="project" value="TreeGrafter"/>
</dbReference>
<dbReference type="RefSeq" id="WP_025071149.1">
    <property type="nucleotide sequence ID" value="NZ_FUXK01000010.1"/>
</dbReference>
<dbReference type="STRING" id="28136.SAMN02745202_01071"/>
<evidence type="ECO:0000256" key="1">
    <source>
        <dbReference type="ARBA" id="ARBA00022741"/>
    </source>
</evidence>
<evidence type="ECO:0000256" key="4">
    <source>
        <dbReference type="ARBA" id="ARBA00022840"/>
    </source>
</evidence>
<dbReference type="PROSITE" id="PS51194">
    <property type="entry name" value="HELICASE_CTER"/>
    <property type="match status" value="1"/>
</dbReference>